<comment type="caution">
    <text evidence="2">The sequence shown here is derived from an EMBL/GenBank/DDBJ whole genome shotgun (WGS) entry which is preliminary data.</text>
</comment>
<name>A0ABQ2B3I6_9MICC</name>
<protein>
    <submittedName>
        <fullName evidence="2">Uncharacterized protein</fullName>
    </submittedName>
</protein>
<keyword evidence="3" id="KW-1185">Reference proteome</keyword>
<evidence type="ECO:0000256" key="1">
    <source>
        <dbReference type="SAM" id="MobiDB-lite"/>
    </source>
</evidence>
<feature type="region of interest" description="Disordered" evidence="1">
    <location>
        <begin position="33"/>
        <end position="62"/>
    </location>
</feature>
<dbReference type="Proteomes" id="UP000643279">
    <property type="component" value="Unassembled WGS sequence"/>
</dbReference>
<reference evidence="3" key="1">
    <citation type="journal article" date="2019" name="Int. J. Syst. Evol. Microbiol.">
        <title>The Global Catalogue of Microorganisms (GCM) 10K type strain sequencing project: providing services to taxonomists for standard genome sequencing and annotation.</title>
        <authorList>
            <consortium name="The Broad Institute Genomics Platform"/>
            <consortium name="The Broad Institute Genome Sequencing Center for Infectious Disease"/>
            <person name="Wu L."/>
            <person name="Ma J."/>
        </authorList>
    </citation>
    <scope>NUCLEOTIDE SEQUENCE [LARGE SCALE GENOMIC DNA]</scope>
    <source>
        <strain evidence="3">CGMCC 1.12778</strain>
    </source>
</reference>
<evidence type="ECO:0000313" key="3">
    <source>
        <dbReference type="Proteomes" id="UP000643279"/>
    </source>
</evidence>
<accession>A0ABQ2B3I6</accession>
<proteinExistence type="predicted"/>
<sequence>MTSIEDLFTVRLRPLPTGPIGWISSRYLTDHTRRHKAEQSRTGAIETVVHPLPHDTTNQHRV</sequence>
<evidence type="ECO:0000313" key="2">
    <source>
        <dbReference type="EMBL" id="GGI03213.1"/>
    </source>
</evidence>
<dbReference type="EMBL" id="BMFW01000065">
    <property type="protein sequence ID" value="GGI03213.1"/>
    <property type="molecule type" value="Genomic_DNA"/>
</dbReference>
<gene>
    <name evidence="2" type="ORF">GCM10007170_46670</name>
</gene>
<organism evidence="2 3">
    <name type="scientific">Arthrobacter liuii</name>
    <dbReference type="NCBI Taxonomy" id="1476996"/>
    <lineage>
        <taxon>Bacteria</taxon>
        <taxon>Bacillati</taxon>
        <taxon>Actinomycetota</taxon>
        <taxon>Actinomycetes</taxon>
        <taxon>Micrococcales</taxon>
        <taxon>Micrococcaceae</taxon>
        <taxon>Arthrobacter</taxon>
    </lineage>
</organism>